<keyword evidence="3" id="KW-1185">Reference proteome</keyword>
<feature type="region of interest" description="Disordered" evidence="1">
    <location>
        <begin position="129"/>
        <end position="169"/>
    </location>
</feature>
<comment type="caution">
    <text evidence="2">The sequence shown here is derived from an EMBL/GenBank/DDBJ whole genome shotgun (WGS) entry which is preliminary data.</text>
</comment>
<dbReference type="AlphaFoldDB" id="A0A4C1T7N1"/>
<reference evidence="2 3" key="1">
    <citation type="journal article" date="2019" name="Commun. Biol.">
        <title>The bagworm genome reveals a unique fibroin gene that provides high tensile strength.</title>
        <authorList>
            <person name="Kono N."/>
            <person name="Nakamura H."/>
            <person name="Ohtoshi R."/>
            <person name="Tomita M."/>
            <person name="Numata K."/>
            <person name="Arakawa K."/>
        </authorList>
    </citation>
    <scope>NUCLEOTIDE SEQUENCE [LARGE SCALE GENOMIC DNA]</scope>
</reference>
<gene>
    <name evidence="2" type="ORF">EVAR_69711_1</name>
</gene>
<sequence>MWLPSARRRAARGRPFTPSSRRRARIEFAVLGRRAASRGRAGAAARAVSRAAVGCGWPKTKRLGNVEGKPVFSGRSPIVVKRARQVARLEVFQGAARARPARRARRARRDHRQRRKEFMITVRMQWRLHQDKNRRKSKESTMAADGRPRRGRPGRELATPNCVGAGTRF</sequence>
<evidence type="ECO:0000313" key="3">
    <source>
        <dbReference type="Proteomes" id="UP000299102"/>
    </source>
</evidence>
<accession>A0A4C1T7N1</accession>
<evidence type="ECO:0000256" key="1">
    <source>
        <dbReference type="SAM" id="MobiDB-lite"/>
    </source>
</evidence>
<dbReference type="Proteomes" id="UP000299102">
    <property type="component" value="Unassembled WGS sequence"/>
</dbReference>
<dbReference type="EMBL" id="BGZK01004704">
    <property type="protein sequence ID" value="GBP10432.1"/>
    <property type="molecule type" value="Genomic_DNA"/>
</dbReference>
<protein>
    <submittedName>
        <fullName evidence="2">Uncharacterized protein</fullName>
    </submittedName>
</protein>
<evidence type="ECO:0000313" key="2">
    <source>
        <dbReference type="EMBL" id="GBP10432.1"/>
    </source>
</evidence>
<organism evidence="2 3">
    <name type="scientific">Eumeta variegata</name>
    <name type="common">Bagworm moth</name>
    <name type="synonym">Eumeta japonica</name>
    <dbReference type="NCBI Taxonomy" id="151549"/>
    <lineage>
        <taxon>Eukaryota</taxon>
        <taxon>Metazoa</taxon>
        <taxon>Ecdysozoa</taxon>
        <taxon>Arthropoda</taxon>
        <taxon>Hexapoda</taxon>
        <taxon>Insecta</taxon>
        <taxon>Pterygota</taxon>
        <taxon>Neoptera</taxon>
        <taxon>Endopterygota</taxon>
        <taxon>Lepidoptera</taxon>
        <taxon>Glossata</taxon>
        <taxon>Ditrysia</taxon>
        <taxon>Tineoidea</taxon>
        <taxon>Psychidae</taxon>
        <taxon>Oiketicinae</taxon>
        <taxon>Eumeta</taxon>
    </lineage>
</organism>
<name>A0A4C1T7N1_EUMVA</name>
<proteinExistence type="predicted"/>